<sequence>MAVDSEIYWSMLALCGVGLVVAAVWCVLDWRRGAGDPTGDHDHGHEVLMYLNGAVVMDLLQYRGGVALKRLVEHYSRDSAEGRLEVGHGPVGVGGGKLRDREVRQSYEVDEKPITAIREVVQKLEEADAIVYADLEEGTVRAHRTLSAYRARRVKLSGSRMFVSIAGPFEEYKENDGSDQEFLRLRVPYPDGDGHIRVKIARTELREPAGVPEGAGSFPARVLGKVEGWDEREGVLKMWALAMFR</sequence>
<feature type="transmembrane region" description="Helical" evidence="1">
    <location>
        <begin position="6"/>
        <end position="28"/>
    </location>
</feature>
<name>A0A931N3T2_9NOCA</name>
<comment type="caution">
    <text evidence="2">The sequence shown here is derived from an EMBL/GenBank/DDBJ whole genome shotgun (WGS) entry which is preliminary data.</text>
</comment>
<organism evidence="2 3">
    <name type="scientific">Nocardia bovistercoris</name>
    <dbReference type="NCBI Taxonomy" id="2785916"/>
    <lineage>
        <taxon>Bacteria</taxon>
        <taxon>Bacillati</taxon>
        <taxon>Actinomycetota</taxon>
        <taxon>Actinomycetes</taxon>
        <taxon>Mycobacteriales</taxon>
        <taxon>Nocardiaceae</taxon>
        <taxon>Nocardia</taxon>
    </lineage>
</organism>
<keyword evidence="1" id="KW-0472">Membrane</keyword>
<keyword evidence="1" id="KW-0812">Transmembrane</keyword>
<evidence type="ECO:0000256" key="1">
    <source>
        <dbReference type="SAM" id="Phobius"/>
    </source>
</evidence>
<dbReference type="Proteomes" id="UP000655751">
    <property type="component" value="Unassembled WGS sequence"/>
</dbReference>
<gene>
    <name evidence="2" type="ORF">IT779_17400</name>
</gene>
<dbReference type="RefSeq" id="WP_196150355.1">
    <property type="nucleotide sequence ID" value="NZ_JADMLG010000006.1"/>
</dbReference>
<keyword evidence="3" id="KW-1185">Reference proteome</keyword>
<proteinExistence type="predicted"/>
<evidence type="ECO:0000313" key="3">
    <source>
        <dbReference type="Proteomes" id="UP000655751"/>
    </source>
</evidence>
<evidence type="ECO:0000313" key="2">
    <source>
        <dbReference type="EMBL" id="MBH0778057.1"/>
    </source>
</evidence>
<dbReference type="EMBL" id="JADMLG010000006">
    <property type="protein sequence ID" value="MBH0778057.1"/>
    <property type="molecule type" value="Genomic_DNA"/>
</dbReference>
<accession>A0A931N3T2</accession>
<dbReference type="AlphaFoldDB" id="A0A931N3T2"/>
<keyword evidence="1" id="KW-1133">Transmembrane helix</keyword>
<protein>
    <submittedName>
        <fullName evidence="2">Uncharacterized protein</fullName>
    </submittedName>
</protein>
<reference evidence="2" key="1">
    <citation type="submission" date="2020-11" db="EMBL/GenBank/DDBJ databases">
        <title>Nocardia NEAU-351.nov., a novel actinomycete isolated from the cow dung.</title>
        <authorList>
            <person name="Zhang X."/>
        </authorList>
    </citation>
    <scope>NUCLEOTIDE SEQUENCE</scope>
    <source>
        <strain evidence="2">NEAU-351</strain>
    </source>
</reference>